<feature type="compositionally biased region" description="Basic and acidic residues" evidence="5">
    <location>
        <begin position="423"/>
        <end position="432"/>
    </location>
</feature>
<evidence type="ECO:0000256" key="4">
    <source>
        <dbReference type="ARBA" id="ARBA00023242"/>
    </source>
</evidence>
<evidence type="ECO:0000313" key="7">
    <source>
        <dbReference type="EMBL" id="KIW58673.1"/>
    </source>
</evidence>
<keyword evidence="3" id="KW-0804">Transcription</keyword>
<evidence type="ECO:0000259" key="6">
    <source>
        <dbReference type="PROSITE" id="PS50048"/>
    </source>
</evidence>
<feature type="region of interest" description="Disordered" evidence="5">
    <location>
        <begin position="132"/>
        <end position="203"/>
    </location>
</feature>
<dbReference type="OrthoDB" id="4161785at2759"/>
<dbReference type="EMBL" id="KN847318">
    <property type="protein sequence ID" value="KIW58673.1"/>
    <property type="molecule type" value="Genomic_DNA"/>
</dbReference>
<evidence type="ECO:0000256" key="3">
    <source>
        <dbReference type="ARBA" id="ARBA00023163"/>
    </source>
</evidence>
<evidence type="ECO:0000256" key="2">
    <source>
        <dbReference type="ARBA" id="ARBA00023125"/>
    </source>
</evidence>
<feature type="region of interest" description="Disordered" evidence="5">
    <location>
        <begin position="284"/>
        <end position="466"/>
    </location>
</feature>
<dbReference type="Pfam" id="PF00172">
    <property type="entry name" value="Zn_clus"/>
    <property type="match status" value="2"/>
</dbReference>
<gene>
    <name evidence="7" type="ORF">PV05_03172</name>
</gene>
<keyword evidence="8" id="KW-1185">Reference proteome</keyword>
<dbReference type="SMART" id="SM00066">
    <property type="entry name" value="GAL4"/>
    <property type="match status" value="2"/>
</dbReference>
<keyword evidence="4" id="KW-0539">Nucleus</keyword>
<dbReference type="GO" id="GO:0000978">
    <property type="term" value="F:RNA polymerase II cis-regulatory region sequence-specific DNA binding"/>
    <property type="evidence" value="ECO:0007669"/>
    <property type="project" value="TreeGrafter"/>
</dbReference>
<dbReference type="RefSeq" id="XP_013319257.1">
    <property type="nucleotide sequence ID" value="XM_013463803.1"/>
</dbReference>
<dbReference type="InterPro" id="IPR001138">
    <property type="entry name" value="Zn2Cys6_DnaBD"/>
</dbReference>
<dbReference type="InterPro" id="IPR051127">
    <property type="entry name" value="Fungal_SecMet_Regulators"/>
</dbReference>
<evidence type="ECO:0000256" key="1">
    <source>
        <dbReference type="ARBA" id="ARBA00023015"/>
    </source>
</evidence>
<evidence type="ECO:0000313" key="8">
    <source>
        <dbReference type="Proteomes" id="UP000054342"/>
    </source>
</evidence>
<feature type="compositionally biased region" description="Basic and acidic residues" evidence="5">
    <location>
        <begin position="445"/>
        <end position="466"/>
    </location>
</feature>
<dbReference type="HOGENOM" id="CLU_418578_0_0_1"/>
<dbReference type="GO" id="GO:0000981">
    <property type="term" value="F:DNA-binding transcription factor activity, RNA polymerase II-specific"/>
    <property type="evidence" value="ECO:0007669"/>
    <property type="project" value="InterPro"/>
</dbReference>
<dbReference type="PROSITE" id="PS50048">
    <property type="entry name" value="ZN2_CY6_FUNGAL_2"/>
    <property type="match status" value="2"/>
</dbReference>
<sequence length="655" mass="71710">MPSDVSDDEEEDLTAIGLPFVQSDIPDEDIKDETANVWPENKRAQTIPPKRRPSTSMPPQLPLHYACQFCRARNRRCDGYVPCAGCVESGIGHKCVYRGGRGGGAISANALGIKPAVRVKVSNAGSRYQASHARGLPSAIPVASVSQRPPPSGSRSVTSRSRQHLSAKSRSLASSTLARAPQSSPRPPRSGRFGVAKRPTRPKVQMVNADPEDIRLVICEPCRRGHSRCDGMLPCQRCSESPRYKGAQCVYRTGQYVSVGSTKSEAAASSVSLQSAPALVNGLVPDLTSRPGSHKQHEAATSPDEWSDTDSDSEIDGDIAHEEELDDEEEPTIEVAPTGVPVPSPARRNGIPPPRQYAGGTPRLRDTDLPGTTHKYCDEPRRRKRAASEDSDIGHSLSRQKRVKLGPPETTQTPSSGAGKRALGRDVEDRPITRSITATSTARRRSSDDEGDGHDPAVAEETMIRPEHVPSTIRQVFANLEHDIVLDIMPDLPSCGRHILQGLGTKTKMPWAYSTHPAAVKKRELSENRSDLAMLLDLRERADQNALHRLVRNLQQDPDVHWDLMTVQEQEQLKKKRFAEVMAQREQEGRSANQFMQRVIDLVISCVGEKAMFGFLLQSRRAKQRVLGLLEEFCRLDEDGKLRLVAGGNGDAAGG</sequence>
<feature type="domain" description="Zn(2)-C6 fungal-type" evidence="6">
    <location>
        <begin position="218"/>
        <end position="251"/>
    </location>
</feature>
<protein>
    <recommendedName>
        <fullName evidence="6">Zn(2)-C6 fungal-type domain-containing protein</fullName>
    </recommendedName>
</protein>
<dbReference type="AlphaFoldDB" id="A0A0D2ESH5"/>
<feature type="domain" description="Zn(2)-C6 fungal-type" evidence="6">
    <location>
        <begin position="66"/>
        <end position="97"/>
    </location>
</feature>
<feature type="compositionally biased region" description="Low complexity" evidence="5">
    <location>
        <begin position="168"/>
        <end position="180"/>
    </location>
</feature>
<dbReference type="CDD" id="cd00067">
    <property type="entry name" value="GAL4"/>
    <property type="match status" value="2"/>
</dbReference>
<keyword evidence="2" id="KW-0238">DNA-binding</keyword>
<dbReference type="GeneID" id="25325080"/>
<accession>A0A0D2ESH5</accession>
<evidence type="ECO:0000256" key="5">
    <source>
        <dbReference type="SAM" id="MobiDB-lite"/>
    </source>
</evidence>
<dbReference type="PANTHER" id="PTHR47424:SF9">
    <property type="entry name" value="TAH-2"/>
    <property type="match status" value="1"/>
</dbReference>
<dbReference type="PANTHER" id="PTHR47424">
    <property type="entry name" value="REGULATORY PROTEIN GAL4"/>
    <property type="match status" value="1"/>
</dbReference>
<name>A0A0D2ESH5_9EURO</name>
<proteinExistence type="predicted"/>
<dbReference type="Proteomes" id="UP000054342">
    <property type="component" value="Unassembled WGS sequence"/>
</dbReference>
<feature type="region of interest" description="Disordered" evidence="5">
    <location>
        <begin position="24"/>
        <end position="57"/>
    </location>
</feature>
<dbReference type="SUPFAM" id="SSF57701">
    <property type="entry name" value="Zn2/Cys6 DNA-binding domain"/>
    <property type="match status" value="1"/>
</dbReference>
<keyword evidence="1" id="KW-0805">Transcription regulation</keyword>
<dbReference type="GO" id="GO:0005634">
    <property type="term" value="C:nucleus"/>
    <property type="evidence" value="ECO:0007669"/>
    <property type="project" value="TreeGrafter"/>
</dbReference>
<organism evidence="7 8">
    <name type="scientific">Exophiala xenobiotica</name>
    <dbReference type="NCBI Taxonomy" id="348802"/>
    <lineage>
        <taxon>Eukaryota</taxon>
        <taxon>Fungi</taxon>
        <taxon>Dikarya</taxon>
        <taxon>Ascomycota</taxon>
        <taxon>Pezizomycotina</taxon>
        <taxon>Eurotiomycetes</taxon>
        <taxon>Chaetothyriomycetidae</taxon>
        <taxon>Chaetothyriales</taxon>
        <taxon>Herpotrichiellaceae</taxon>
        <taxon>Exophiala</taxon>
    </lineage>
</organism>
<reference evidence="7 8" key="1">
    <citation type="submission" date="2015-01" db="EMBL/GenBank/DDBJ databases">
        <title>The Genome Sequence of Exophiala xenobiotica CBS118157.</title>
        <authorList>
            <consortium name="The Broad Institute Genomics Platform"/>
            <person name="Cuomo C."/>
            <person name="de Hoog S."/>
            <person name="Gorbushina A."/>
            <person name="Stielow B."/>
            <person name="Teixiera M."/>
            <person name="Abouelleil A."/>
            <person name="Chapman S.B."/>
            <person name="Priest M."/>
            <person name="Young S.K."/>
            <person name="Wortman J."/>
            <person name="Nusbaum C."/>
            <person name="Birren B."/>
        </authorList>
    </citation>
    <scope>NUCLEOTIDE SEQUENCE [LARGE SCALE GENOMIC DNA]</scope>
    <source>
        <strain evidence="7 8">CBS 118157</strain>
    </source>
</reference>
<dbReference type="InterPro" id="IPR036864">
    <property type="entry name" value="Zn2-C6_fun-type_DNA-bd_sf"/>
</dbReference>
<feature type="compositionally biased region" description="Acidic residues" evidence="5">
    <location>
        <begin position="305"/>
        <end position="332"/>
    </location>
</feature>
<dbReference type="GO" id="GO:0000435">
    <property type="term" value="P:positive regulation of transcription from RNA polymerase II promoter by galactose"/>
    <property type="evidence" value="ECO:0007669"/>
    <property type="project" value="TreeGrafter"/>
</dbReference>
<dbReference type="GO" id="GO:0008270">
    <property type="term" value="F:zinc ion binding"/>
    <property type="evidence" value="ECO:0007669"/>
    <property type="project" value="InterPro"/>
</dbReference>
<dbReference type="Gene3D" id="4.10.240.10">
    <property type="entry name" value="Zn(2)-C6 fungal-type DNA-binding domain"/>
    <property type="match status" value="2"/>
</dbReference>